<dbReference type="PANTHER" id="PTHR43133:SF46">
    <property type="entry name" value="RNA POLYMERASE SIGMA-70 FACTOR ECF SUBFAMILY"/>
    <property type="match status" value="1"/>
</dbReference>
<dbReference type="NCBIfam" id="TIGR02937">
    <property type="entry name" value="sigma70-ECF"/>
    <property type="match status" value="1"/>
</dbReference>
<dbReference type="InterPro" id="IPR014284">
    <property type="entry name" value="RNA_pol_sigma-70_dom"/>
</dbReference>
<dbReference type="Pfam" id="PF08281">
    <property type="entry name" value="Sigma70_r4_2"/>
    <property type="match status" value="1"/>
</dbReference>
<sequence>MRLDTGVVNKKDFTRLYAQHFETFTLLALQYVKDVIVAEDIVQDVFLKFWEAPFILEDQSAIKSYFGRIVINNSLNYIKREKNLQRHHDSISKTVSEQDVYSKLHENELKVLIYKQIELLPEQCKKVFKMNRFDGLKYREIAEQLNISERTVENHIANALKVLRKKILTPESGLGIDINKYKTILLILGIA</sequence>
<evidence type="ECO:0000256" key="2">
    <source>
        <dbReference type="ARBA" id="ARBA00023015"/>
    </source>
</evidence>
<evidence type="ECO:0000313" key="8">
    <source>
        <dbReference type="Proteomes" id="UP001597010"/>
    </source>
</evidence>
<dbReference type="InterPro" id="IPR007627">
    <property type="entry name" value="RNA_pol_sigma70_r2"/>
</dbReference>
<dbReference type="NCBIfam" id="TIGR02985">
    <property type="entry name" value="Sig70_bacteroi1"/>
    <property type="match status" value="1"/>
</dbReference>
<keyword evidence="8" id="KW-1185">Reference proteome</keyword>
<dbReference type="InterPro" id="IPR039425">
    <property type="entry name" value="RNA_pol_sigma-70-like"/>
</dbReference>
<dbReference type="Proteomes" id="UP001597010">
    <property type="component" value="Unassembled WGS sequence"/>
</dbReference>
<evidence type="ECO:0000259" key="5">
    <source>
        <dbReference type="Pfam" id="PF04542"/>
    </source>
</evidence>
<dbReference type="InterPro" id="IPR014327">
    <property type="entry name" value="RNA_pol_sigma70_bacteroid"/>
</dbReference>
<dbReference type="SUPFAM" id="SSF88946">
    <property type="entry name" value="Sigma2 domain of RNA polymerase sigma factors"/>
    <property type="match status" value="1"/>
</dbReference>
<reference evidence="8" key="1">
    <citation type="journal article" date="2019" name="Int. J. Syst. Evol. Microbiol.">
        <title>The Global Catalogue of Microorganisms (GCM) 10K type strain sequencing project: providing services to taxonomists for standard genome sequencing and annotation.</title>
        <authorList>
            <consortium name="The Broad Institute Genomics Platform"/>
            <consortium name="The Broad Institute Genome Sequencing Center for Infectious Disease"/>
            <person name="Wu L."/>
            <person name="Ma J."/>
        </authorList>
    </citation>
    <scope>NUCLEOTIDE SEQUENCE [LARGE SCALE GENOMIC DNA]</scope>
    <source>
        <strain evidence="8">CCUG 61484</strain>
    </source>
</reference>
<dbReference type="PANTHER" id="PTHR43133">
    <property type="entry name" value="RNA POLYMERASE ECF-TYPE SIGMA FACTO"/>
    <property type="match status" value="1"/>
</dbReference>
<dbReference type="Gene3D" id="1.10.10.10">
    <property type="entry name" value="Winged helix-like DNA-binding domain superfamily/Winged helix DNA-binding domain"/>
    <property type="match status" value="1"/>
</dbReference>
<comment type="caution">
    <text evidence="7">The sequence shown here is derived from an EMBL/GenBank/DDBJ whole genome shotgun (WGS) entry which is preliminary data.</text>
</comment>
<gene>
    <name evidence="7" type="ORF">ACFQZX_00715</name>
</gene>
<dbReference type="RefSeq" id="WP_377110823.1">
    <property type="nucleotide sequence ID" value="NZ_JBHTHZ010000001.1"/>
</dbReference>
<comment type="similarity">
    <text evidence="1">Belongs to the sigma-70 factor family. ECF subfamily.</text>
</comment>
<evidence type="ECO:0000256" key="3">
    <source>
        <dbReference type="ARBA" id="ARBA00023082"/>
    </source>
</evidence>
<dbReference type="InterPro" id="IPR000792">
    <property type="entry name" value="Tscrpt_reg_LuxR_C"/>
</dbReference>
<dbReference type="InterPro" id="IPR036388">
    <property type="entry name" value="WH-like_DNA-bd_sf"/>
</dbReference>
<feature type="domain" description="RNA polymerase sigma factor 70 region 4 type 2" evidence="6">
    <location>
        <begin position="112"/>
        <end position="161"/>
    </location>
</feature>
<organism evidence="7 8">
    <name type="scientific">Mucilaginibacter litoreus</name>
    <dbReference type="NCBI Taxonomy" id="1048221"/>
    <lineage>
        <taxon>Bacteria</taxon>
        <taxon>Pseudomonadati</taxon>
        <taxon>Bacteroidota</taxon>
        <taxon>Sphingobacteriia</taxon>
        <taxon>Sphingobacteriales</taxon>
        <taxon>Sphingobacteriaceae</taxon>
        <taxon>Mucilaginibacter</taxon>
    </lineage>
</organism>
<evidence type="ECO:0000256" key="4">
    <source>
        <dbReference type="ARBA" id="ARBA00023163"/>
    </source>
</evidence>
<evidence type="ECO:0000256" key="1">
    <source>
        <dbReference type="ARBA" id="ARBA00010641"/>
    </source>
</evidence>
<evidence type="ECO:0000259" key="6">
    <source>
        <dbReference type="Pfam" id="PF08281"/>
    </source>
</evidence>
<name>A0ABW3AMN7_9SPHI</name>
<dbReference type="Gene3D" id="1.10.1740.10">
    <property type="match status" value="1"/>
</dbReference>
<dbReference type="Pfam" id="PF04542">
    <property type="entry name" value="Sigma70_r2"/>
    <property type="match status" value="1"/>
</dbReference>
<keyword evidence="3" id="KW-0731">Sigma factor</keyword>
<dbReference type="InterPro" id="IPR013325">
    <property type="entry name" value="RNA_pol_sigma_r2"/>
</dbReference>
<dbReference type="EMBL" id="JBHTHZ010000001">
    <property type="protein sequence ID" value="MFD0792114.1"/>
    <property type="molecule type" value="Genomic_DNA"/>
</dbReference>
<dbReference type="InterPro" id="IPR013324">
    <property type="entry name" value="RNA_pol_sigma_r3/r4-like"/>
</dbReference>
<dbReference type="InterPro" id="IPR013249">
    <property type="entry name" value="RNA_pol_sigma70_r4_t2"/>
</dbReference>
<feature type="domain" description="RNA polymerase sigma-70 region 2" evidence="5">
    <location>
        <begin position="18"/>
        <end position="82"/>
    </location>
</feature>
<evidence type="ECO:0000313" key="7">
    <source>
        <dbReference type="EMBL" id="MFD0792114.1"/>
    </source>
</evidence>
<keyword evidence="2" id="KW-0805">Transcription regulation</keyword>
<accession>A0ABW3AMN7</accession>
<proteinExistence type="inferred from homology"/>
<protein>
    <submittedName>
        <fullName evidence="7">RNA polymerase sigma-70 factor</fullName>
    </submittedName>
</protein>
<dbReference type="SUPFAM" id="SSF88659">
    <property type="entry name" value="Sigma3 and sigma4 domains of RNA polymerase sigma factors"/>
    <property type="match status" value="1"/>
</dbReference>
<keyword evidence="4" id="KW-0804">Transcription</keyword>
<dbReference type="PRINTS" id="PR00038">
    <property type="entry name" value="HTHLUXR"/>
</dbReference>